<reference evidence="1 2" key="1">
    <citation type="submission" date="2017-11" db="EMBL/GenBank/DDBJ databases">
        <title>Complete genome of a free-living desiccation-tolerant cyanobacterium and its photosynthetic adaptation to extreme terrestrial habitat.</title>
        <authorList>
            <person name="Shang J."/>
        </authorList>
    </citation>
    <scope>NUCLEOTIDE SEQUENCE [LARGE SCALE GENOMIC DNA]</scope>
    <source>
        <strain evidence="1 2">CCNUN1</strain>
        <plasmid evidence="2">pnfsy08</plasmid>
    </source>
</reference>
<proteinExistence type="predicted"/>
<gene>
    <name evidence="1" type="ORF">COO91_10875</name>
</gene>
<protein>
    <submittedName>
        <fullName evidence="1">Uncharacterized protein</fullName>
    </submittedName>
</protein>
<sequence>MRQGIQYFLDSLIPATLHPLIQLYQGFALNKRAIHAQPPPYTPRQIALITPLVIYPSSVTLRKLLPFLNSRAFV</sequence>
<dbReference type="AlphaFoldDB" id="A0A2K8TAB0"/>
<name>A0A2K8TAB0_9NOSO</name>
<organism evidence="1 2">
    <name type="scientific">Nostoc flagelliforme CCNUN1</name>
    <dbReference type="NCBI Taxonomy" id="2038116"/>
    <lineage>
        <taxon>Bacteria</taxon>
        <taxon>Bacillati</taxon>
        <taxon>Cyanobacteriota</taxon>
        <taxon>Cyanophyceae</taxon>
        <taxon>Nostocales</taxon>
        <taxon>Nostocaceae</taxon>
        <taxon>Nostoc</taxon>
    </lineage>
</organism>
<dbReference type="KEGG" id="nfl:COO91_10875"/>
<dbReference type="Proteomes" id="UP000232003">
    <property type="component" value="Plasmid pNFSY08"/>
</dbReference>
<accession>A0A2K8TAB0</accession>
<dbReference type="EMBL" id="CP024793">
    <property type="protein sequence ID" value="AUB44637.1"/>
    <property type="molecule type" value="Genomic_DNA"/>
</dbReference>
<evidence type="ECO:0000313" key="2">
    <source>
        <dbReference type="Proteomes" id="UP000232003"/>
    </source>
</evidence>
<evidence type="ECO:0000313" key="1">
    <source>
        <dbReference type="EMBL" id="AUB44637.1"/>
    </source>
</evidence>
<geneLocation type="plasmid" evidence="2">
    <name>pnfsy08</name>
</geneLocation>
<keyword evidence="2" id="KW-1185">Reference proteome</keyword>
<keyword evidence="1" id="KW-0614">Plasmid</keyword>